<gene>
    <name evidence="2" type="ORF">K7X08_032323</name>
</gene>
<dbReference type="EMBL" id="JAJAGQ010000011">
    <property type="protein sequence ID" value="KAJ8548960.1"/>
    <property type="molecule type" value="Genomic_DNA"/>
</dbReference>
<sequence>MGQSNEFPHQPRHTRWDKVQGKKEKERIIEKAEKQLENLNIRRTRSNTQQSYNSEEKELQREVLELGVKAKAPKELINKRRKFSKEVTIPEDVVLVGESREANSNIRKEGRNHGNTWTPLNLKKRKGFNVDNPKERRGENLDPGLRNENSTKSYDEGMGRNINMEHHDRLYTPSNPVNKIYHFKQPVTKEPSKPWR</sequence>
<organism evidence="2 3">
    <name type="scientific">Anisodus acutangulus</name>
    <dbReference type="NCBI Taxonomy" id="402998"/>
    <lineage>
        <taxon>Eukaryota</taxon>
        <taxon>Viridiplantae</taxon>
        <taxon>Streptophyta</taxon>
        <taxon>Embryophyta</taxon>
        <taxon>Tracheophyta</taxon>
        <taxon>Spermatophyta</taxon>
        <taxon>Magnoliopsida</taxon>
        <taxon>eudicotyledons</taxon>
        <taxon>Gunneridae</taxon>
        <taxon>Pentapetalae</taxon>
        <taxon>asterids</taxon>
        <taxon>lamiids</taxon>
        <taxon>Solanales</taxon>
        <taxon>Solanaceae</taxon>
        <taxon>Solanoideae</taxon>
        <taxon>Hyoscyameae</taxon>
        <taxon>Anisodus</taxon>
    </lineage>
</organism>
<evidence type="ECO:0000313" key="3">
    <source>
        <dbReference type="Proteomes" id="UP001152561"/>
    </source>
</evidence>
<name>A0A9Q1M3R8_9SOLA</name>
<dbReference type="Proteomes" id="UP001152561">
    <property type="component" value="Unassembled WGS sequence"/>
</dbReference>
<accession>A0A9Q1M3R8</accession>
<feature type="compositionally biased region" description="Basic and acidic residues" evidence="1">
    <location>
        <begin position="14"/>
        <end position="25"/>
    </location>
</feature>
<proteinExistence type="predicted"/>
<feature type="region of interest" description="Disordered" evidence="1">
    <location>
        <begin position="1"/>
        <end position="25"/>
    </location>
</feature>
<evidence type="ECO:0000313" key="2">
    <source>
        <dbReference type="EMBL" id="KAJ8548960.1"/>
    </source>
</evidence>
<keyword evidence="3" id="KW-1185">Reference proteome</keyword>
<protein>
    <submittedName>
        <fullName evidence="2">Uncharacterized protein</fullName>
    </submittedName>
</protein>
<evidence type="ECO:0000256" key="1">
    <source>
        <dbReference type="SAM" id="MobiDB-lite"/>
    </source>
</evidence>
<feature type="region of interest" description="Disordered" evidence="1">
    <location>
        <begin position="104"/>
        <end position="159"/>
    </location>
</feature>
<reference evidence="3" key="1">
    <citation type="journal article" date="2023" name="Proc. Natl. Acad. Sci. U.S.A.">
        <title>Genomic and structural basis for evolution of tropane alkaloid biosynthesis.</title>
        <authorList>
            <person name="Wanga Y.-J."/>
            <person name="Taina T."/>
            <person name="Yua J.-Y."/>
            <person name="Lia J."/>
            <person name="Xua B."/>
            <person name="Chenc J."/>
            <person name="D'Auriad J.C."/>
            <person name="Huanga J.-P."/>
            <person name="Huanga S.-X."/>
        </authorList>
    </citation>
    <scope>NUCLEOTIDE SEQUENCE [LARGE SCALE GENOMIC DNA]</scope>
    <source>
        <strain evidence="3">cv. KIB-2019</strain>
    </source>
</reference>
<dbReference type="AlphaFoldDB" id="A0A9Q1M3R8"/>
<comment type="caution">
    <text evidence="2">The sequence shown here is derived from an EMBL/GenBank/DDBJ whole genome shotgun (WGS) entry which is preliminary data.</text>
</comment>